<evidence type="ECO:0000256" key="9">
    <source>
        <dbReference type="ARBA" id="ARBA00023054"/>
    </source>
</evidence>
<organism evidence="19 20">
    <name type="scientific">Patella caerulea</name>
    <name type="common">Rayed Mediterranean limpet</name>
    <dbReference type="NCBI Taxonomy" id="87958"/>
    <lineage>
        <taxon>Eukaryota</taxon>
        <taxon>Metazoa</taxon>
        <taxon>Spiralia</taxon>
        <taxon>Lophotrochozoa</taxon>
        <taxon>Mollusca</taxon>
        <taxon>Gastropoda</taxon>
        <taxon>Patellogastropoda</taxon>
        <taxon>Patelloidea</taxon>
        <taxon>Patellidae</taxon>
        <taxon>Patella</taxon>
    </lineage>
</organism>
<evidence type="ECO:0000313" key="20">
    <source>
        <dbReference type="Proteomes" id="UP001347796"/>
    </source>
</evidence>
<keyword evidence="20" id="KW-1185">Reference proteome</keyword>
<dbReference type="AlphaFoldDB" id="A0AAN8G040"/>
<name>A0AAN8G040_PATCE</name>
<evidence type="ECO:0000256" key="16">
    <source>
        <dbReference type="ARBA" id="ARBA00080151"/>
    </source>
</evidence>
<keyword evidence="10 17" id="KW-0472">Membrane</keyword>
<evidence type="ECO:0000256" key="1">
    <source>
        <dbReference type="ARBA" id="ARBA00004586"/>
    </source>
</evidence>
<evidence type="ECO:0000256" key="4">
    <source>
        <dbReference type="ARBA" id="ARBA00022824"/>
    </source>
</evidence>
<evidence type="ECO:0000256" key="18">
    <source>
        <dbReference type="SAM" id="Phobius"/>
    </source>
</evidence>
<dbReference type="Gene3D" id="1.20.58.400">
    <property type="entry name" value="t-snare proteins"/>
    <property type="match status" value="1"/>
</dbReference>
<dbReference type="Gene3D" id="1.20.5.110">
    <property type="match status" value="1"/>
</dbReference>
<dbReference type="GO" id="GO:0005789">
    <property type="term" value="C:endoplasmic reticulum membrane"/>
    <property type="evidence" value="ECO:0007669"/>
    <property type="project" value="UniProtKB-SubCell"/>
</dbReference>
<accession>A0AAN8G040</accession>
<dbReference type="InterPro" id="IPR027027">
    <property type="entry name" value="GOSR2/Membrin/Bos1"/>
</dbReference>
<dbReference type="GO" id="GO:0005794">
    <property type="term" value="C:Golgi apparatus"/>
    <property type="evidence" value="ECO:0007669"/>
    <property type="project" value="UniProtKB-SubCell"/>
</dbReference>
<reference evidence="19 20" key="1">
    <citation type="submission" date="2024-01" db="EMBL/GenBank/DDBJ databases">
        <title>The genome of the rayed Mediterranean limpet Patella caerulea (Linnaeus, 1758).</title>
        <authorList>
            <person name="Anh-Thu Weber A."/>
            <person name="Halstead-Nussloch G."/>
        </authorList>
    </citation>
    <scope>NUCLEOTIDE SEQUENCE [LARGE SCALE GENOMIC DNA]</scope>
    <source>
        <strain evidence="19">AATW-2023a</strain>
        <tissue evidence="19">Whole specimen</tissue>
    </source>
</reference>
<gene>
    <name evidence="19" type="ORF">SNE40_021724</name>
</gene>
<comment type="similarity">
    <text evidence="13 17">Belongs to the GOSR2 family.</text>
</comment>
<dbReference type="PANTHER" id="PTHR21230:SF1">
    <property type="entry name" value="GOLGI SNAP RECEPTOR COMPLEX MEMBER 2"/>
    <property type="match status" value="1"/>
</dbReference>
<proteinExistence type="inferred from homology"/>
<evidence type="ECO:0000313" key="19">
    <source>
        <dbReference type="EMBL" id="KAK6167772.1"/>
    </source>
</evidence>
<dbReference type="Proteomes" id="UP001347796">
    <property type="component" value="Unassembled WGS sequence"/>
</dbReference>
<evidence type="ECO:0000256" key="10">
    <source>
        <dbReference type="ARBA" id="ARBA00023136"/>
    </source>
</evidence>
<evidence type="ECO:0000256" key="6">
    <source>
        <dbReference type="ARBA" id="ARBA00022989"/>
    </source>
</evidence>
<dbReference type="GO" id="GO:0006906">
    <property type="term" value="P:vesicle fusion"/>
    <property type="evidence" value="ECO:0007669"/>
    <property type="project" value="TreeGrafter"/>
</dbReference>
<sequence length="212" mass="24451">MDSLYHQTNKLIQEIHTDLGRLERATGSDIHLLENEIQAHLDHIFSNCERLDILVNKEPPTRRSNAKVRVDQLKYDCQHLQSALRNIQHKRYLREEEDAQREALLTRTFTTNDADTSILIDASLQHHTSLQNANKGMDDLIGSGSGVLQNLREQRVSLKGVHKKMLDIANTLGLSNTVMRMIERRTSQDRIILFAGMIITCVIMYLVWKYFS</sequence>
<keyword evidence="8" id="KW-0333">Golgi apparatus</keyword>
<evidence type="ECO:0000256" key="7">
    <source>
        <dbReference type="ARBA" id="ARBA00022990"/>
    </source>
</evidence>
<evidence type="ECO:0000256" key="15">
    <source>
        <dbReference type="ARBA" id="ARBA00076985"/>
    </source>
</evidence>
<dbReference type="FunFam" id="1.20.5.110:FF:000044">
    <property type="entry name" value="Golgi SNAP receptor complex member 2"/>
    <property type="match status" value="1"/>
</dbReference>
<evidence type="ECO:0000256" key="13">
    <source>
        <dbReference type="ARBA" id="ARBA00038172"/>
    </source>
</evidence>
<keyword evidence="7" id="KW-0007">Acetylation</keyword>
<comment type="subcellular location">
    <subcellularLocation>
        <location evidence="1">Endoplasmic reticulum membrane</location>
    </subcellularLocation>
    <subcellularLocation>
        <location evidence="12">Golgi apparatus</location>
        <location evidence="12">cis-Golgi network membrane</location>
        <topology evidence="12">Single-pass type IV membrane protein</topology>
    </subcellularLocation>
</comment>
<evidence type="ECO:0000256" key="3">
    <source>
        <dbReference type="ARBA" id="ARBA00022692"/>
    </source>
</evidence>
<dbReference type="GO" id="GO:0000149">
    <property type="term" value="F:SNARE binding"/>
    <property type="evidence" value="ECO:0007669"/>
    <property type="project" value="TreeGrafter"/>
</dbReference>
<dbReference type="GO" id="GO:0031201">
    <property type="term" value="C:SNARE complex"/>
    <property type="evidence" value="ECO:0007669"/>
    <property type="project" value="TreeGrafter"/>
</dbReference>
<evidence type="ECO:0000256" key="12">
    <source>
        <dbReference type="ARBA" id="ARBA00037862"/>
    </source>
</evidence>
<evidence type="ECO:0000256" key="11">
    <source>
        <dbReference type="ARBA" id="ARBA00037078"/>
    </source>
</evidence>
<dbReference type="Pfam" id="PF12352">
    <property type="entry name" value="V-SNARE_C"/>
    <property type="match status" value="1"/>
</dbReference>
<evidence type="ECO:0000256" key="17">
    <source>
        <dbReference type="PIRNR" id="PIRNR028865"/>
    </source>
</evidence>
<dbReference type="CDD" id="cd15863">
    <property type="entry name" value="SNARE_GS27"/>
    <property type="match status" value="1"/>
</dbReference>
<keyword evidence="5 17" id="KW-0653">Protein transport</keyword>
<evidence type="ECO:0000256" key="5">
    <source>
        <dbReference type="ARBA" id="ARBA00022927"/>
    </source>
</evidence>
<keyword evidence="2 17" id="KW-0813">Transport</keyword>
<protein>
    <recommendedName>
        <fullName evidence="14">Golgi SNAP receptor complex member 2</fullName>
    </recommendedName>
    <alternativeName>
        <fullName evidence="15">27 kDa Golgi SNARE protein</fullName>
    </alternativeName>
    <alternativeName>
        <fullName evidence="16">Membrin</fullName>
    </alternativeName>
</protein>
<keyword evidence="6 18" id="KW-1133">Transmembrane helix</keyword>
<keyword evidence="3 18" id="KW-0812">Transmembrane</keyword>
<dbReference type="SUPFAM" id="SSF58038">
    <property type="entry name" value="SNARE fusion complex"/>
    <property type="match status" value="1"/>
</dbReference>
<comment type="caution">
    <text evidence="19">The sequence shown here is derived from an EMBL/GenBank/DDBJ whole genome shotgun (WGS) entry which is preliminary data.</text>
</comment>
<dbReference type="GO" id="GO:0012507">
    <property type="term" value="C:ER to Golgi transport vesicle membrane"/>
    <property type="evidence" value="ECO:0007669"/>
    <property type="project" value="TreeGrafter"/>
</dbReference>
<keyword evidence="4" id="KW-0256">Endoplasmic reticulum</keyword>
<evidence type="ECO:0000256" key="8">
    <source>
        <dbReference type="ARBA" id="ARBA00023034"/>
    </source>
</evidence>
<dbReference type="GO" id="GO:0005484">
    <property type="term" value="F:SNAP receptor activity"/>
    <property type="evidence" value="ECO:0007669"/>
    <property type="project" value="InterPro"/>
</dbReference>
<keyword evidence="9" id="KW-0175">Coiled coil</keyword>
<dbReference type="PANTHER" id="PTHR21230">
    <property type="entry name" value="VESICLE TRANSPORT V-SNARE PROTEIN VTI1-RELATED"/>
    <property type="match status" value="1"/>
</dbReference>
<evidence type="ECO:0000256" key="14">
    <source>
        <dbReference type="ARBA" id="ARBA00072070"/>
    </source>
</evidence>
<evidence type="ECO:0000256" key="2">
    <source>
        <dbReference type="ARBA" id="ARBA00022448"/>
    </source>
</evidence>
<dbReference type="GO" id="GO:0031902">
    <property type="term" value="C:late endosome membrane"/>
    <property type="evidence" value="ECO:0007669"/>
    <property type="project" value="TreeGrafter"/>
</dbReference>
<dbReference type="GO" id="GO:0015031">
    <property type="term" value="P:protein transport"/>
    <property type="evidence" value="ECO:0007669"/>
    <property type="project" value="UniProtKB-KW"/>
</dbReference>
<dbReference type="EMBL" id="JAZGQO010000018">
    <property type="protein sequence ID" value="KAK6167772.1"/>
    <property type="molecule type" value="Genomic_DNA"/>
</dbReference>
<dbReference type="InterPro" id="IPR038407">
    <property type="entry name" value="v-SNARE_N_sf"/>
</dbReference>
<dbReference type="PIRSF" id="PIRSF028865">
    <property type="entry name" value="Membrin-2"/>
    <property type="match status" value="1"/>
</dbReference>
<comment type="function">
    <text evidence="11 17">Involved in transport of proteins from the cis/medial-Golgi to the trans-Golgi network.</text>
</comment>
<feature type="transmembrane region" description="Helical" evidence="18">
    <location>
        <begin position="191"/>
        <end position="211"/>
    </location>
</feature>